<proteinExistence type="inferred from homology"/>
<evidence type="ECO:0000313" key="14">
    <source>
        <dbReference type="Proteomes" id="UP000012040"/>
    </source>
</evidence>
<comment type="pathway">
    <text evidence="10">Cell wall biogenesis; peptidoglycan biosynthesis.</text>
</comment>
<comment type="function">
    <text evidence="10">Cell wall formation. Catalyzes the transfer of a GlcNAc subunit on undecaprenyl-pyrophosphoryl-MurNAc-pentapeptide (lipid intermediate I) to form undecaprenyl-pyrophosphoryl-MurNAc-(pentapeptide)GlcNAc (lipid intermediate II).</text>
</comment>
<keyword evidence="4 10" id="KW-0808">Transferase</keyword>
<dbReference type="GO" id="GO:0005975">
    <property type="term" value="P:carbohydrate metabolic process"/>
    <property type="evidence" value="ECO:0007669"/>
    <property type="project" value="InterPro"/>
</dbReference>
<dbReference type="Gene3D" id="3.40.50.2000">
    <property type="entry name" value="Glycogen Phosphorylase B"/>
    <property type="match status" value="2"/>
</dbReference>
<dbReference type="HAMAP" id="MF_00033">
    <property type="entry name" value="MurG"/>
    <property type="match status" value="1"/>
</dbReference>
<keyword evidence="7 10" id="KW-0472">Membrane</keyword>
<evidence type="ECO:0000256" key="1">
    <source>
        <dbReference type="ARBA" id="ARBA00022475"/>
    </source>
</evidence>
<evidence type="ECO:0000256" key="5">
    <source>
        <dbReference type="ARBA" id="ARBA00022960"/>
    </source>
</evidence>
<sequence>MNKAQKTQLIMIAGGGTGGHIYPAIAIGRAIQKLNPKAQLRFVGTAAGLESKIMQRENLPLDLIQSGKLNFSGNPLQKLKTLFKIPMGIFQSAVLIRKYKPDFVLGVGGYASAPFVLTAALMGKKTAFWEPNAHPGMANRLLSRFVQKSYLVFAGSEKYLRSRDNRVFGMPLREEIELAQTEERSKISDTMTILCFGGSQGSLFLNEKISDFILQHPELHDRIHLIHQTGSLGYADMVKKYGNLSCVEVHEFIYDMPNQYRRADIQFCRGGASTIAEASAFGVVPLIVPLPAADDHQLRNAEAVVGRKAGFLFIQESFNVQEFSRVIQLLLNDVQLRKEMSQNLRTMAPQKAASAIATDILTQLS</sequence>
<keyword evidence="3 10" id="KW-0328">Glycosyltransferase</keyword>
<comment type="similarity">
    <text evidence="10">Belongs to the glycosyltransferase 28 family. MurG subfamily.</text>
</comment>
<evidence type="ECO:0000256" key="8">
    <source>
        <dbReference type="ARBA" id="ARBA00023306"/>
    </source>
</evidence>
<dbReference type="Pfam" id="PF04101">
    <property type="entry name" value="Glyco_tran_28_C"/>
    <property type="match status" value="1"/>
</dbReference>
<feature type="binding site" evidence="10">
    <location>
        <position position="297"/>
    </location>
    <ligand>
        <name>UDP-N-acetyl-alpha-D-glucosamine</name>
        <dbReference type="ChEBI" id="CHEBI:57705"/>
    </ligand>
</feature>
<dbReference type="STRING" id="1184267.A11Q_2014"/>
<keyword evidence="2 10" id="KW-0132">Cell division</keyword>
<dbReference type="GO" id="GO:0005886">
    <property type="term" value="C:plasma membrane"/>
    <property type="evidence" value="ECO:0007669"/>
    <property type="project" value="UniProtKB-SubCell"/>
</dbReference>
<evidence type="ECO:0000256" key="10">
    <source>
        <dbReference type="HAMAP-Rule" id="MF_00033"/>
    </source>
</evidence>
<keyword evidence="14" id="KW-1185">Reference proteome</keyword>
<name>M4VCL9_9BACT</name>
<feature type="domain" description="Glycosyltransferase family 28 N-terminal" evidence="11">
    <location>
        <begin position="10"/>
        <end position="149"/>
    </location>
</feature>
<dbReference type="GO" id="GO:0051991">
    <property type="term" value="F:UDP-N-acetyl-D-glucosamine:N-acetylmuramoyl-L-alanyl-D-glutamyl-meso-2,6-diaminopimelyl-D-alanyl-D-alanine-diphosphoundecaprenol 4-beta-N-acetylglucosaminlytransferase activity"/>
    <property type="evidence" value="ECO:0007669"/>
    <property type="project" value="RHEA"/>
</dbReference>
<dbReference type="EMBL" id="CP003537">
    <property type="protein sequence ID" value="AGH96230.1"/>
    <property type="molecule type" value="Genomic_DNA"/>
</dbReference>
<dbReference type="RefSeq" id="WP_015470720.1">
    <property type="nucleotide sequence ID" value="NC_020813.1"/>
</dbReference>
<comment type="subcellular location">
    <subcellularLocation>
        <location evidence="10">Cell membrane</location>
        <topology evidence="10">Peripheral membrane protein</topology>
        <orientation evidence="10">Cytoplasmic side</orientation>
    </subcellularLocation>
</comment>
<feature type="binding site" evidence="10">
    <location>
        <position position="253"/>
    </location>
    <ligand>
        <name>UDP-N-acetyl-alpha-D-glucosamine</name>
        <dbReference type="ChEBI" id="CHEBI:57705"/>
    </ligand>
</feature>
<dbReference type="Pfam" id="PF03033">
    <property type="entry name" value="Glyco_transf_28"/>
    <property type="match status" value="1"/>
</dbReference>
<evidence type="ECO:0000313" key="13">
    <source>
        <dbReference type="EMBL" id="AGH96230.1"/>
    </source>
</evidence>
<feature type="binding site" evidence="10">
    <location>
        <begin position="17"/>
        <end position="19"/>
    </location>
    <ligand>
        <name>UDP-N-acetyl-alpha-D-glucosamine</name>
        <dbReference type="ChEBI" id="CHEBI:57705"/>
    </ligand>
</feature>
<reference evidence="13 14" key="1">
    <citation type="journal article" date="2013" name="ISME J.">
        <title>By their genes ye shall know them: genomic signatures of predatory bacteria.</title>
        <authorList>
            <person name="Pasternak Z."/>
            <person name="Pietrokovski S."/>
            <person name="Rotem O."/>
            <person name="Gophna U."/>
            <person name="Lurie-Weinberger M.N."/>
            <person name="Jurkevitch E."/>
        </authorList>
    </citation>
    <scope>NUCLEOTIDE SEQUENCE [LARGE SCALE GENOMIC DNA]</scope>
    <source>
        <strain evidence="13 14">JSS</strain>
    </source>
</reference>
<keyword evidence="9 10" id="KW-0961">Cell wall biogenesis/degradation</keyword>
<organism evidence="13 14">
    <name type="scientific">Pseudobdellovibrio exovorus JSS</name>
    <dbReference type="NCBI Taxonomy" id="1184267"/>
    <lineage>
        <taxon>Bacteria</taxon>
        <taxon>Pseudomonadati</taxon>
        <taxon>Bdellovibrionota</taxon>
        <taxon>Bdellovibrionia</taxon>
        <taxon>Bdellovibrionales</taxon>
        <taxon>Pseudobdellovibrionaceae</taxon>
        <taxon>Pseudobdellovibrio</taxon>
    </lineage>
</organism>
<feature type="binding site" evidence="10">
    <location>
        <position position="132"/>
    </location>
    <ligand>
        <name>UDP-N-acetyl-alpha-D-glucosamine</name>
        <dbReference type="ChEBI" id="CHEBI:57705"/>
    </ligand>
</feature>
<dbReference type="GO" id="GO:0071555">
    <property type="term" value="P:cell wall organization"/>
    <property type="evidence" value="ECO:0007669"/>
    <property type="project" value="UniProtKB-KW"/>
</dbReference>
<dbReference type="GO" id="GO:0009252">
    <property type="term" value="P:peptidoglycan biosynthetic process"/>
    <property type="evidence" value="ECO:0007669"/>
    <property type="project" value="UniProtKB-UniRule"/>
</dbReference>
<dbReference type="GO" id="GO:0051301">
    <property type="term" value="P:cell division"/>
    <property type="evidence" value="ECO:0007669"/>
    <property type="project" value="UniProtKB-KW"/>
</dbReference>
<dbReference type="EC" id="2.4.1.227" evidence="10"/>
<dbReference type="InterPro" id="IPR006009">
    <property type="entry name" value="GlcNAc_MurG"/>
</dbReference>
<evidence type="ECO:0000256" key="3">
    <source>
        <dbReference type="ARBA" id="ARBA00022676"/>
    </source>
</evidence>
<evidence type="ECO:0000259" key="11">
    <source>
        <dbReference type="Pfam" id="PF03033"/>
    </source>
</evidence>
<feature type="binding site" evidence="10">
    <location>
        <position position="199"/>
    </location>
    <ligand>
        <name>UDP-N-acetyl-alpha-D-glucosamine</name>
        <dbReference type="ChEBI" id="CHEBI:57705"/>
    </ligand>
</feature>
<feature type="domain" description="Glycosyl transferase family 28 C-terminal" evidence="12">
    <location>
        <begin position="192"/>
        <end position="352"/>
    </location>
</feature>
<dbReference type="UniPathway" id="UPA00219"/>
<dbReference type="PANTHER" id="PTHR21015">
    <property type="entry name" value="UDP-N-ACETYLGLUCOSAMINE--N-ACETYLMURAMYL-(PENTAPEPTIDE) PYROPHOSPHORYL-UNDECAPRENOL N-ACETYLGLUCOSAMINE TRANSFERASE 1"/>
    <property type="match status" value="1"/>
</dbReference>
<dbReference type="PATRIC" id="fig|1184267.3.peg.2039"/>
<evidence type="ECO:0000259" key="12">
    <source>
        <dbReference type="Pfam" id="PF04101"/>
    </source>
</evidence>
<keyword evidence="1 10" id="KW-1003">Cell membrane</keyword>
<dbReference type="HOGENOM" id="CLU_037404_2_1_7"/>
<dbReference type="CDD" id="cd03785">
    <property type="entry name" value="GT28_MurG"/>
    <property type="match status" value="1"/>
</dbReference>
<dbReference type="InterPro" id="IPR004276">
    <property type="entry name" value="GlycoTrans_28_N"/>
</dbReference>
<accession>M4VCL9</accession>
<feature type="binding site" evidence="10">
    <location>
        <position position="173"/>
    </location>
    <ligand>
        <name>UDP-N-acetyl-alpha-D-glucosamine</name>
        <dbReference type="ChEBI" id="CHEBI:57705"/>
    </ligand>
</feature>
<keyword evidence="8 10" id="KW-0131">Cell cycle</keyword>
<comment type="catalytic activity">
    <reaction evidence="10">
        <text>di-trans,octa-cis-undecaprenyl diphospho-N-acetyl-alpha-D-muramoyl-L-alanyl-D-glutamyl-meso-2,6-diaminopimeloyl-D-alanyl-D-alanine + UDP-N-acetyl-alpha-D-glucosamine = di-trans,octa-cis-undecaprenyl diphospho-[N-acetyl-alpha-D-glucosaminyl-(1-&gt;4)]-N-acetyl-alpha-D-muramoyl-L-alanyl-D-glutamyl-meso-2,6-diaminopimeloyl-D-alanyl-D-alanine + UDP + H(+)</text>
        <dbReference type="Rhea" id="RHEA:31227"/>
        <dbReference type="ChEBI" id="CHEBI:15378"/>
        <dbReference type="ChEBI" id="CHEBI:57705"/>
        <dbReference type="ChEBI" id="CHEBI:58223"/>
        <dbReference type="ChEBI" id="CHEBI:61387"/>
        <dbReference type="ChEBI" id="CHEBI:61388"/>
        <dbReference type="EC" id="2.4.1.227"/>
    </reaction>
</comment>
<dbReference type="Proteomes" id="UP000012040">
    <property type="component" value="Chromosome"/>
</dbReference>
<evidence type="ECO:0000256" key="9">
    <source>
        <dbReference type="ARBA" id="ARBA00023316"/>
    </source>
</evidence>
<dbReference type="OrthoDB" id="9808936at2"/>
<evidence type="ECO:0000256" key="4">
    <source>
        <dbReference type="ARBA" id="ARBA00022679"/>
    </source>
</evidence>
<evidence type="ECO:0000256" key="7">
    <source>
        <dbReference type="ARBA" id="ARBA00023136"/>
    </source>
</evidence>
<dbReference type="PANTHER" id="PTHR21015:SF22">
    <property type="entry name" value="GLYCOSYLTRANSFERASE"/>
    <property type="match status" value="1"/>
</dbReference>
<dbReference type="InterPro" id="IPR007235">
    <property type="entry name" value="Glyco_trans_28_C"/>
</dbReference>
<dbReference type="SUPFAM" id="SSF53756">
    <property type="entry name" value="UDP-Glycosyltransferase/glycogen phosphorylase"/>
    <property type="match status" value="1"/>
</dbReference>
<dbReference type="GO" id="GO:0008360">
    <property type="term" value="P:regulation of cell shape"/>
    <property type="evidence" value="ECO:0007669"/>
    <property type="project" value="UniProtKB-KW"/>
</dbReference>
<evidence type="ECO:0000256" key="2">
    <source>
        <dbReference type="ARBA" id="ARBA00022618"/>
    </source>
</evidence>
<dbReference type="GO" id="GO:0050511">
    <property type="term" value="F:undecaprenyldiphospho-muramoylpentapeptide beta-N-acetylglucosaminyltransferase activity"/>
    <property type="evidence" value="ECO:0007669"/>
    <property type="project" value="UniProtKB-UniRule"/>
</dbReference>
<dbReference type="KEGG" id="bex:A11Q_2014"/>
<dbReference type="eggNOG" id="COG0707">
    <property type="taxonomic scope" value="Bacteria"/>
</dbReference>
<keyword evidence="6 10" id="KW-0573">Peptidoglycan synthesis</keyword>
<protein>
    <recommendedName>
        <fullName evidence="10">UDP-N-acetylglucosamine--N-acetylmuramyl-(pentapeptide) pyrophosphoryl-undecaprenol N-acetylglucosamine transferase</fullName>
        <ecNumber evidence="10">2.4.1.227</ecNumber>
    </recommendedName>
    <alternativeName>
        <fullName evidence="10">Undecaprenyl-PP-MurNAc-pentapeptide-UDPGlcNAc GlcNAc transferase</fullName>
    </alternativeName>
</protein>
<evidence type="ECO:0000256" key="6">
    <source>
        <dbReference type="ARBA" id="ARBA00022984"/>
    </source>
</evidence>
<keyword evidence="5 10" id="KW-0133">Cell shape</keyword>
<gene>
    <name evidence="10" type="primary">murG</name>
    <name evidence="13" type="ORF">A11Q_2014</name>
</gene>
<comment type="caution">
    <text evidence="10">Lacks conserved residue(s) required for the propagation of feature annotation.</text>
</comment>
<dbReference type="AlphaFoldDB" id="M4VCL9"/>